<evidence type="ECO:0000259" key="3">
    <source>
        <dbReference type="Pfam" id="PF08652"/>
    </source>
</evidence>
<feature type="domain" description="RAI1-like" evidence="3">
    <location>
        <begin position="21"/>
        <end position="350"/>
    </location>
</feature>
<dbReference type="InterPro" id="IPR039039">
    <property type="entry name" value="RAI1-like_fam"/>
</dbReference>
<name>A0AA40GEB4_9HYME</name>
<evidence type="ECO:0000256" key="2">
    <source>
        <dbReference type="RuleBase" id="RU367113"/>
    </source>
</evidence>
<comment type="function">
    <text evidence="2">Decapping enzyme for NAD-capped RNAs: specifically hydrolyzes the nicotinamide adenine dinucleotide (NAD) cap from a subset of RNAs by removing the entire NAD moiety from the 5'-end of an NAD-capped RNA.</text>
</comment>
<comment type="cofactor">
    <cofactor evidence="2">
        <name>a divalent metal cation</name>
        <dbReference type="ChEBI" id="CHEBI:60240"/>
    </cofactor>
</comment>
<keyword evidence="2" id="KW-0547">Nucleotide-binding</keyword>
<comment type="subcellular location">
    <subcellularLocation>
        <location evidence="2">Nucleus</location>
    </subcellularLocation>
</comment>
<keyword evidence="2" id="KW-0479">Metal-binding</keyword>
<dbReference type="InterPro" id="IPR013961">
    <property type="entry name" value="RAI1"/>
</dbReference>
<reference evidence="4" key="1">
    <citation type="submission" date="2021-10" db="EMBL/GenBank/DDBJ databases">
        <title>Melipona bicolor Genome sequencing and assembly.</title>
        <authorList>
            <person name="Araujo N.S."/>
            <person name="Arias M.C."/>
        </authorList>
    </citation>
    <scope>NUCLEOTIDE SEQUENCE</scope>
    <source>
        <strain evidence="4">USP_2M_L1-L4_2017</strain>
        <tissue evidence="4">Whole body</tissue>
    </source>
</reference>
<keyword evidence="2" id="KW-0540">Nuclease</keyword>
<dbReference type="GO" id="GO:0003723">
    <property type="term" value="F:RNA binding"/>
    <property type="evidence" value="ECO:0007669"/>
    <property type="project" value="UniProtKB-KW"/>
</dbReference>
<dbReference type="GO" id="GO:0046872">
    <property type="term" value="F:metal ion binding"/>
    <property type="evidence" value="ECO:0007669"/>
    <property type="project" value="UniProtKB-KW"/>
</dbReference>
<accession>A0AA40GEB4</accession>
<dbReference type="EC" id="3.6.1.-" evidence="2"/>
<keyword evidence="5" id="KW-1185">Reference proteome</keyword>
<organism evidence="4 5">
    <name type="scientific">Melipona bicolor</name>
    <dbReference type="NCBI Taxonomy" id="60889"/>
    <lineage>
        <taxon>Eukaryota</taxon>
        <taxon>Metazoa</taxon>
        <taxon>Ecdysozoa</taxon>
        <taxon>Arthropoda</taxon>
        <taxon>Hexapoda</taxon>
        <taxon>Insecta</taxon>
        <taxon>Pterygota</taxon>
        <taxon>Neoptera</taxon>
        <taxon>Endopterygota</taxon>
        <taxon>Hymenoptera</taxon>
        <taxon>Apocrita</taxon>
        <taxon>Aculeata</taxon>
        <taxon>Apoidea</taxon>
        <taxon>Anthophila</taxon>
        <taxon>Apidae</taxon>
        <taxon>Melipona</taxon>
    </lineage>
</organism>
<dbReference type="Proteomes" id="UP001177670">
    <property type="component" value="Unassembled WGS sequence"/>
</dbReference>
<keyword evidence="2" id="KW-0378">Hydrolase</keyword>
<sequence length="362" mass="42655">MTLNVYNIKGPVDDIFNLEIIGNYSINGEREYRSGIKQLKYYKKPLNTKVNFDLNLNENTIRKINKDVKLDYILTWILENFDILKIQDLKDRTQWIQPQFVTYRGTLKSLLITPHDQYDGWIICASKFKDTIYLCSFDTEEKKQKELTKTDYQRLCSDWGFKFEKYMLTDTPDNEPNTSQCLNQNEEFCCVFKSKFGKDILLYAAEIDGICSKQIIEDTIVGKTCELVELKTILGRSVSNNGPRNMYKKLLWWAQCYPAGIKKIVCGCKNTKGLVTEIKEVKTSTFYIKQKTANRSKSFCSGFLKEVKKIVREDYDKCLYKFTYDPRKKTITVDKITNNKSEYMFLYPWYTDNIKTKYENKK</sequence>
<keyword evidence="2" id="KW-0694">RNA-binding</keyword>
<evidence type="ECO:0000313" key="4">
    <source>
        <dbReference type="EMBL" id="KAK1136271.1"/>
    </source>
</evidence>
<keyword evidence="2" id="KW-0539">Nucleus</keyword>
<comment type="caution">
    <text evidence="4">The sequence shown here is derived from an EMBL/GenBank/DDBJ whole genome shotgun (WGS) entry which is preliminary data.</text>
</comment>
<evidence type="ECO:0000313" key="5">
    <source>
        <dbReference type="Proteomes" id="UP001177670"/>
    </source>
</evidence>
<gene>
    <name evidence="4" type="ORF">K0M31_000836</name>
</gene>
<dbReference type="GO" id="GO:0004518">
    <property type="term" value="F:nuclease activity"/>
    <property type="evidence" value="ECO:0007669"/>
    <property type="project" value="UniProtKB-KW"/>
</dbReference>
<proteinExistence type="inferred from homology"/>
<dbReference type="Pfam" id="PF08652">
    <property type="entry name" value="RAI1"/>
    <property type="match status" value="1"/>
</dbReference>
<dbReference type="GO" id="GO:0110155">
    <property type="term" value="P:NAD-cap decapping"/>
    <property type="evidence" value="ECO:0007669"/>
    <property type="project" value="TreeGrafter"/>
</dbReference>
<dbReference type="GO" id="GO:0005634">
    <property type="term" value="C:nucleus"/>
    <property type="evidence" value="ECO:0007669"/>
    <property type="project" value="UniProtKB-SubCell"/>
</dbReference>
<dbReference type="PANTHER" id="PTHR12395">
    <property type="entry name" value="DOM-3 RELATED"/>
    <property type="match status" value="1"/>
</dbReference>
<dbReference type="PANTHER" id="PTHR12395:SF9">
    <property type="entry name" value="DECAPPING AND EXORIBONUCLEASE PROTEIN"/>
    <property type="match status" value="1"/>
</dbReference>
<protein>
    <recommendedName>
        <fullName evidence="2">Decapping nuclease</fullName>
        <ecNumber evidence="2">3.6.1.-</ecNumber>
    </recommendedName>
</protein>
<dbReference type="GO" id="GO:0000956">
    <property type="term" value="P:nuclear-transcribed mRNA catabolic process"/>
    <property type="evidence" value="ECO:0007669"/>
    <property type="project" value="TreeGrafter"/>
</dbReference>
<evidence type="ECO:0000256" key="1">
    <source>
        <dbReference type="ARBA" id="ARBA00006562"/>
    </source>
</evidence>
<comment type="similarity">
    <text evidence="1 2">Belongs to the DXO/Dom3Z family.</text>
</comment>
<dbReference type="GO" id="GO:0005829">
    <property type="term" value="C:cytosol"/>
    <property type="evidence" value="ECO:0007669"/>
    <property type="project" value="TreeGrafter"/>
</dbReference>
<dbReference type="AlphaFoldDB" id="A0AA40GEB4"/>
<dbReference type="EMBL" id="JAHYIQ010000001">
    <property type="protein sequence ID" value="KAK1136271.1"/>
    <property type="molecule type" value="Genomic_DNA"/>
</dbReference>
<dbReference type="GO" id="GO:0034353">
    <property type="term" value="F:mRNA 5'-diphosphatase activity"/>
    <property type="evidence" value="ECO:0007669"/>
    <property type="project" value="TreeGrafter"/>
</dbReference>
<dbReference type="GO" id="GO:0000166">
    <property type="term" value="F:nucleotide binding"/>
    <property type="evidence" value="ECO:0007669"/>
    <property type="project" value="UniProtKB-KW"/>
</dbReference>